<dbReference type="RefSeq" id="WP_054211980.1">
    <property type="nucleotide sequence ID" value="NZ_LGSZ01000095.1"/>
</dbReference>
<dbReference type="GO" id="GO:0006537">
    <property type="term" value="P:glutamate biosynthetic process"/>
    <property type="evidence" value="ECO:0007669"/>
    <property type="project" value="InterPro"/>
</dbReference>
<evidence type="ECO:0000259" key="4">
    <source>
        <dbReference type="Pfam" id="PF01645"/>
    </source>
</evidence>
<evidence type="ECO:0000313" key="6">
    <source>
        <dbReference type="Proteomes" id="UP000037822"/>
    </source>
</evidence>
<proteinExistence type="inferred from homology"/>
<dbReference type="PANTHER" id="PTHR43819:SF1">
    <property type="entry name" value="ARCHAEAL-TYPE GLUTAMATE SYNTHASE [NADPH]"/>
    <property type="match status" value="1"/>
</dbReference>
<dbReference type="AlphaFoldDB" id="A0A0N1EX91"/>
<evidence type="ECO:0000313" key="5">
    <source>
        <dbReference type="EMBL" id="KPH73635.1"/>
    </source>
</evidence>
<dbReference type="CDD" id="cd02808">
    <property type="entry name" value="GltS_FMN"/>
    <property type="match status" value="1"/>
</dbReference>
<dbReference type="EMBL" id="LGSZ01000095">
    <property type="protein sequence ID" value="KPH73635.1"/>
    <property type="molecule type" value="Genomic_DNA"/>
</dbReference>
<accession>A0A0N1EX91</accession>
<evidence type="ECO:0000256" key="1">
    <source>
        <dbReference type="ARBA" id="ARBA00009716"/>
    </source>
</evidence>
<sequence length="445" mass="47319">MSDLRKTPRTVPRTSSTFDDYTLSEIRRAAATGIYDIRGGGAKRKLPHFDDLLFLGASISRYPLEGYRETCSTEVVLGTRFAKKPITLKIPVTIAGMSFGSLSANAKEALGRGASAMGTSTTTGDGGMTQEERQSSQILVYQYLPSRYGMNPDDLRKADAIEIVVGQGAKPGGGGMLLGQKITERVAAMRTLPVGIDQRSACRHPDWTGPDDLEIKIEELREITDWEKPIYVKVGAARPYYDTALAVKSGADVVVVDGMQGGTAATQEVFIENVGIPTLAAVRQAAQALQDLGMHRKVQLIVSGGIRNGADVAKALALGADAVAIGTAALVALGDNDPQWEAEYQALGTTAGAYDDWHEGRDPAGITTQDPALSARLDPVAAGRRLANYLAVLTLECQTIARACGKSHVHNLEPEDLVALTIEAAAMARVPLAGTDWIPGVTGRF</sequence>
<dbReference type="PIRSF" id="PIRSF500061">
    <property type="entry name" value="GOGAT_lg2_archl"/>
    <property type="match status" value="1"/>
</dbReference>
<dbReference type="InterPro" id="IPR002932">
    <property type="entry name" value="Glu_synthdom"/>
</dbReference>
<feature type="domain" description="Glutamate synthase" evidence="4">
    <location>
        <begin position="358"/>
        <end position="406"/>
    </location>
</feature>
<dbReference type="Pfam" id="PF01645">
    <property type="entry name" value="Glu_synthase"/>
    <property type="match status" value="2"/>
</dbReference>
<dbReference type="InterPro" id="IPR024188">
    <property type="entry name" value="GltB"/>
</dbReference>
<dbReference type="SUPFAM" id="SSF51395">
    <property type="entry name" value="FMN-linked oxidoreductases"/>
    <property type="match status" value="1"/>
</dbReference>
<evidence type="ECO:0000256" key="3">
    <source>
        <dbReference type="PIRNR" id="PIRNR006429"/>
    </source>
</evidence>
<dbReference type="GO" id="GO:0015930">
    <property type="term" value="F:glutamate synthase activity"/>
    <property type="evidence" value="ECO:0007669"/>
    <property type="project" value="InterPro"/>
</dbReference>
<dbReference type="PIRSF" id="PIRSF006429">
    <property type="entry name" value="GOGAT_lg_2"/>
    <property type="match status" value="1"/>
</dbReference>
<keyword evidence="2" id="KW-0560">Oxidoreductase</keyword>
<keyword evidence="6" id="KW-1185">Reference proteome</keyword>
<dbReference type="InterPro" id="IPR043578">
    <property type="entry name" value="GltB_archl_type"/>
</dbReference>
<gene>
    <name evidence="5" type="ORF">AE618_26165</name>
</gene>
<dbReference type="SMART" id="SM01240">
    <property type="entry name" value="IMPDH"/>
    <property type="match status" value="1"/>
</dbReference>
<reference evidence="5 6" key="1">
    <citation type="submission" date="2015-07" db="EMBL/GenBank/DDBJ databases">
        <title>Whole genome sequencing of Bosea vaviloviae isolated from cave pool.</title>
        <authorList>
            <person name="Tan N.E.H."/>
            <person name="Lee Y.P."/>
            <person name="Gan H.M."/>
            <person name="Barton H."/>
            <person name="Savka M.A."/>
        </authorList>
    </citation>
    <scope>NUCLEOTIDE SEQUENCE [LARGE SCALE GENOMIC DNA]</scope>
    <source>
        <strain evidence="5 6">SD260</strain>
    </source>
</reference>
<dbReference type="OrthoDB" id="9795032at2"/>
<dbReference type="Gene3D" id="3.20.20.70">
    <property type="entry name" value="Aldolase class I"/>
    <property type="match status" value="1"/>
</dbReference>
<evidence type="ECO:0000256" key="2">
    <source>
        <dbReference type="ARBA" id="ARBA00023002"/>
    </source>
</evidence>
<feature type="domain" description="Glutamate synthase" evidence="4">
    <location>
        <begin position="79"/>
        <end position="334"/>
    </location>
</feature>
<comment type="caution">
    <text evidence="5">The sequence shown here is derived from an EMBL/GenBank/DDBJ whole genome shotgun (WGS) entry which is preliminary data.</text>
</comment>
<dbReference type="InterPro" id="IPR013785">
    <property type="entry name" value="Aldolase_TIM"/>
</dbReference>
<comment type="similarity">
    <text evidence="1 3">Belongs to the glutamate synthase family.</text>
</comment>
<name>A0A0N1EX91_9HYPH</name>
<dbReference type="PANTHER" id="PTHR43819">
    <property type="entry name" value="ARCHAEAL-TYPE GLUTAMATE SYNTHASE [NADPH]"/>
    <property type="match status" value="1"/>
</dbReference>
<dbReference type="PATRIC" id="fig|1526658.3.peg.4772"/>
<dbReference type="Proteomes" id="UP000037822">
    <property type="component" value="Unassembled WGS sequence"/>
</dbReference>
<organism evidence="5 6">
    <name type="scientific">Bosea vaviloviae</name>
    <dbReference type="NCBI Taxonomy" id="1526658"/>
    <lineage>
        <taxon>Bacteria</taxon>
        <taxon>Pseudomonadati</taxon>
        <taxon>Pseudomonadota</taxon>
        <taxon>Alphaproteobacteria</taxon>
        <taxon>Hyphomicrobiales</taxon>
        <taxon>Boseaceae</taxon>
        <taxon>Bosea</taxon>
    </lineage>
</organism>
<protein>
    <submittedName>
        <fullName evidence="5">Glutamate synthase</fullName>
    </submittedName>
</protein>